<dbReference type="SUPFAM" id="SSF55729">
    <property type="entry name" value="Acyl-CoA N-acyltransferases (Nat)"/>
    <property type="match status" value="1"/>
</dbReference>
<proteinExistence type="predicted"/>
<evidence type="ECO:0000256" key="2">
    <source>
        <dbReference type="ARBA" id="ARBA00023315"/>
    </source>
</evidence>
<evidence type="ECO:0000259" key="3">
    <source>
        <dbReference type="PROSITE" id="PS51186"/>
    </source>
</evidence>
<gene>
    <name evidence="4" type="ORF">PAT3040_01318</name>
</gene>
<evidence type="ECO:0000256" key="1">
    <source>
        <dbReference type="ARBA" id="ARBA00022679"/>
    </source>
</evidence>
<dbReference type="EMBL" id="BDQX01000054">
    <property type="protein sequence ID" value="GBG06780.1"/>
    <property type="molecule type" value="Genomic_DNA"/>
</dbReference>
<dbReference type="CDD" id="cd04301">
    <property type="entry name" value="NAT_SF"/>
    <property type="match status" value="1"/>
</dbReference>
<dbReference type="PROSITE" id="PS51186">
    <property type="entry name" value="GNAT"/>
    <property type="match status" value="1"/>
</dbReference>
<comment type="caution">
    <text evidence="4">The sequence shown here is derived from an EMBL/GenBank/DDBJ whole genome shotgun (WGS) entry which is preliminary data.</text>
</comment>
<dbReference type="Proteomes" id="UP000245202">
    <property type="component" value="Unassembled WGS sequence"/>
</dbReference>
<dbReference type="InterPro" id="IPR050680">
    <property type="entry name" value="YpeA/RimI_acetyltransf"/>
</dbReference>
<organism evidence="4 5">
    <name type="scientific">Paenibacillus agaridevorans</name>
    <dbReference type="NCBI Taxonomy" id="171404"/>
    <lineage>
        <taxon>Bacteria</taxon>
        <taxon>Bacillati</taxon>
        <taxon>Bacillota</taxon>
        <taxon>Bacilli</taxon>
        <taxon>Bacillales</taxon>
        <taxon>Paenibacillaceae</taxon>
        <taxon>Paenibacillus</taxon>
    </lineage>
</organism>
<evidence type="ECO:0000313" key="4">
    <source>
        <dbReference type="EMBL" id="GBG06780.1"/>
    </source>
</evidence>
<protein>
    <recommendedName>
        <fullName evidence="3">N-acetyltransferase domain-containing protein</fullName>
    </recommendedName>
</protein>
<reference evidence="4 5" key="1">
    <citation type="submission" date="2017-08" db="EMBL/GenBank/DDBJ databases">
        <title>Substantial Increase in Enzyme Production by Combined Drug-Resistance Mutations in Paenibacillus agaridevorans.</title>
        <authorList>
            <person name="Tanaka Y."/>
            <person name="Funane K."/>
            <person name="Hosaka T."/>
            <person name="Shiwa Y."/>
            <person name="Fujita N."/>
            <person name="Miyazaki T."/>
            <person name="Yoshikawa H."/>
            <person name="Murakami K."/>
            <person name="Kasahara K."/>
            <person name="Inaoka T."/>
            <person name="Hiraga Y."/>
            <person name="Ochi K."/>
        </authorList>
    </citation>
    <scope>NUCLEOTIDE SEQUENCE [LARGE SCALE GENOMIC DNA]</scope>
    <source>
        <strain evidence="4 5">T-3040</strain>
    </source>
</reference>
<dbReference type="PANTHER" id="PTHR43420">
    <property type="entry name" value="ACETYLTRANSFERASE"/>
    <property type="match status" value="1"/>
</dbReference>
<accession>A0A2R5EJH1</accession>
<sequence>MIRARKPQDDSELVRLIRSELIPLSATARPLDARMIRELPHRFRWGTTYVATRTKQGPPVAFVHFLAAGDELLVDMLATHSGHRGLGLGTLLMAYAEAYGSSNGCRVSRLYVDASNGGAQRFYGKLGYGCIRYIPDWHVYELAKPLQPLPQSAPISGARQEQEMFPAER</sequence>
<name>A0A2R5EJH1_9BACL</name>
<dbReference type="InterPro" id="IPR000182">
    <property type="entry name" value="GNAT_dom"/>
</dbReference>
<dbReference type="PANTHER" id="PTHR43420:SF47">
    <property type="entry name" value="N-ACETYLTRANSFERASE DOMAIN-CONTAINING PROTEIN"/>
    <property type="match status" value="1"/>
</dbReference>
<evidence type="ECO:0000313" key="5">
    <source>
        <dbReference type="Proteomes" id="UP000245202"/>
    </source>
</evidence>
<keyword evidence="1" id="KW-0808">Transferase</keyword>
<dbReference type="RefSeq" id="WP_108991961.1">
    <property type="nucleotide sequence ID" value="NZ_BDQX01000054.1"/>
</dbReference>
<dbReference type="Gene3D" id="3.40.630.30">
    <property type="match status" value="1"/>
</dbReference>
<dbReference type="GO" id="GO:0016747">
    <property type="term" value="F:acyltransferase activity, transferring groups other than amino-acyl groups"/>
    <property type="evidence" value="ECO:0007669"/>
    <property type="project" value="InterPro"/>
</dbReference>
<dbReference type="Pfam" id="PF00583">
    <property type="entry name" value="Acetyltransf_1"/>
    <property type="match status" value="1"/>
</dbReference>
<keyword evidence="2" id="KW-0012">Acyltransferase</keyword>
<feature type="domain" description="N-acetyltransferase" evidence="3">
    <location>
        <begin position="1"/>
        <end position="147"/>
    </location>
</feature>
<dbReference type="InterPro" id="IPR016181">
    <property type="entry name" value="Acyl_CoA_acyltransferase"/>
</dbReference>
<keyword evidence="5" id="KW-1185">Reference proteome</keyword>
<dbReference type="AlphaFoldDB" id="A0A2R5EJH1"/>